<dbReference type="EMBL" id="MU119033">
    <property type="protein sequence ID" value="KAF9641871.1"/>
    <property type="molecule type" value="Genomic_DNA"/>
</dbReference>
<evidence type="ECO:0000313" key="2">
    <source>
        <dbReference type="Proteomes" id="UP000886501"/>
    </source>
</evidence>
<evidence type="ECO:0000313" key="1">
    <source>
        <dbReference type="EMBL" id="KAF9641871.1"/>
    </source>
</evidence>
<accession>A0ACB6YWR2</accession>
<comment type="caution">
    <text evidence="1">The sequence shown here is derived from an EMBL/GenBank/DDBJ whole genome shotgun (WGS) entry which is preliminary data.</text>
</comment>
<proteinExistence type="predicted"/>
<reference evidence="1" key="2">
    <citation type="journal article" date="2020" name="Nat. Commun.">
        <title>Large-scale genome sequencing of mycorrhizal fungi provides insights into the early evolution of symbiotic traits.</title>
        <authorList>
            <person name="Miyauchi S."/>
            <person name="Kiss E."/>
            <person name="Kuo A."/>
            <person name="Drula E."/>
            <person name="Kohler A."/>
            <person name="Sanchez-Garcia M."/>
            <person name="Morin E."/>
            <person name="Andreopoulos B."/>
            <person name="Barry K.W."/>
            <person name="Bonito G."/>
            <person name="Buee M."/>
            <person name="Carver A."/>
            <person name="Chen C."/>
            <person name="Cichocki N."/>
            <person name="Clum A."/>
            <person name="Culley D."/>
            <person name="Crous P.W."/>
            <person name="Fauchery L."/>
            <person name="Girlanda M."/>
            <person name="Hayes R.D."/>
            <person name="Keri Z."/>
            <person name="LaButti K."/>
            <person name="Lipzen A."/>
            <person name="Lombard V."/>
            <person name="Magnuson J."/>
            <person name="Maillard F."/>
            <person name="Murat C."/>
            <person name="Nolan M."/>
            <person name="Ohm R.A."/>
            <person name="Pangilinan J."/>
            <person name="Pereira M.F."/>
            <person name="Perotto S."/>
            <person name="Peter M."/>
            <person name="Pfister S."/>
            <person name="Riley R."/>
            <person name="Sitrit Y."/>
            <person name="Stielow J.B."/>
            <person name="Szollosi G."/>
            <person name="Zifcakova L."/>
            <person name="Stursova M."/>
            <person name="Spatafora J.W."/>
            <person name="Tedersoo L."/>
            <person name="Vaario L.M."/>
            <person name="Yamada A."/>
            <person name="Yan M."/>
            <person name="Wang P."/>
            <person name="Xu J."/>
            <person name="Bruns T."/>
            <person name="Baldrian P."/>
            <person name="Vilgalys R."/>
            <person name="Dunand C."/>
            <person name="Henrissat B."/>
            <person name="Grigoriev I.V."/>
            <person name="Hibbett D."/>
            <person name="Nagy L.G."/>
            <person name="Martin F.M."/>
        </authorList>
    </citation>
    <scope>NUCLEOTIDE SEQUENCE</scope>
    <source>
        <strain evidence="1">P2</strain>
    </source>
</reference>
<organism evidence="1 2">
    <name type="scientific">Thelephora ganbajun</name>
    <name type="common">Ganba fungus</name>
    <dbReference type="NCBI Taxonomy" id="370292"/>
    <lineage>
        <taxon>Eukaryota</taxon>
        <taxon>Fungi</taxon>
        <taxon>Dikarya</taxon>
        <taxon>Basidiomycota</taxon>
        <taxon>Agaricomycotina</taxon>
        <taxon>Agaricomycetes</taxon>
        <taxon>Thelephorales</taxon>
        <taxon>Thelephoraceae</taxon>
        <taxon>Thelephora</taxon>
    </lineage>
</organism>
<gene>
    <name evidence="1" type="ORF">BDM02DRAFT_3264649</name>
</gene>
<dbReference type="Proteomes" id="UP000886501">
    <property type="component" value="Unassembled WGS sequence"/>
</dbReference>
<name>A0ACB6YWR2_THEGA</name>
<reference evidence="1" key="1">
    <citation type="submission" date="2019-10" db="EMBL/GenBank/DDBJ databases">
        <authorList>
            <consortium name="DOE Joint Genome Institute"/>
            <person name="Kuo A."/>
            <person name="Miyauchi S."/>
            <person name="Kiss E."/>
            <person name="Drula E."/>
            <person name="Kohler A."/>
            <person name="Sanchez-Garcia M."/>
            <person name="Andreopoulos B."/>
            <person name="Barry K.W."/>
            <person name="Bonito G."/>
            <person name="Buee M."/>
            <person name="Carver A."/>
            <person name="Chen C."/>
            <person name="Cichocki N."/>
            <person name="Clum A."/>
            <person name="Culley D."/>
            <person name="Crous P.W."/>
            <person name="Fauchery L."/>
            <person name="Girlanda M."/>
            <person name="Hayes R."/>
            <person name="Keri Z."/>
            <person name="Labutti K."/>
            <person name="Lipzen A."/>
            <person name="Lombard V."/>
            <person name="Magnuson J."/>
            <person name="Maillard F."/>
            <person name="Morin E."/>
            <person name="Murat C."/>
            <person name="Nolan M."/>
            <person name="Ohm R."/>
            <person name="Pangilinan J."/>
            <person name="Pereira M."/>
            <person name="Perotto S."/>
            <person name="Peter M."/>
            <person name="Riley R."/>
            <person name="Sitrit Y."/>
            <person name="Stielow B."/>
            <person name="Szollosi G."/>
            <person name="Zifcakova L."/>
            <person name="Stursova M."/>
            <person name="Spatafora J.W."/>
            <person name="Tedersoo L."/>
            <person name="Vaario L.-M."/>
            <person name="Yamada A."/>
            <person name="Yan M."/>
            <person name="Wang P."/>
            <person name="Xu J."/>
            <person name="Bruns T."/>
            <person name="Baldrian P."/>
            <person name="Vilgalys R."/>
            <person name="Henrissat B."/>
            <person name="Grigoriev I.V."/>
            <person name="Hibbett D."/>
            <person name="Nagy L.G."/>
            <person name="Martin F.M."/>
        </authorList>
    </citation>
    <scope>NUCLEOTIDE SEQUENCE</scope>
    <source>
        <strain evidence="1">P2</strain>
    </source>
</reference>
<sequence>MRQRVFAFQPREDDRFFIPANSFLRAVFVPKPDIAQEKGGCVVTHEELRRTLDREISEYIHLRAKQQHNTYRRRLGAAPCPTVVTRDECPKPDCQFQHIRPEEETTGWFNARTRPSCASLGLMSPPFFYRALLGYFYGVACLLSITSDTLLPYPYPYYIATRDPSTFDSHYPPCRVPHSIDSDSSLLGNPSFEFDQLPPRVSLSACCHWLKLRKLLTLCEQALGWCPLLYSAPPVTKSSDLSQHLISGTPLNQQKALEFCRNGSGKRVTSSYSGRLSTPARPFEYDGAFIPSWLPICTMTYDFDFERAEKYVPRT</sequence>
<protein>
    <submittedName>
        <fullName evidence="1">Uncharacterized protein</fullName>
    </submittedName>
</protein>
<keyword evidence="2" id="KW-1185">Reference proteome</keyword>